<protein>
    <submittedName>
        <fullName evidence="1">Uncharacterized protein</fullName>
    </submittedName>
</protein>
<organism evidence="1">
    <name type="scientific">marine metagenome</name>
    <dbReference type="NCBI Taxonomy" id="408172"/>
    <lineage>
        <taxon>unclassified sequences</taxon>
        <taxon>metagenomes</taxon>
        <taxon>ecological metagenomes</taxon>
    </lineage>
</organism>
<dbReference type="AlphaFoldDB" id="A0A382ARU8"/>
<gene>
    <name evidence="1" type="ORF">METZ01_LOCUS156571</name>
</gene>
<accession>A0A382ARU8</accession>
<evidence type="ECO:0000313" key="1">
    <source>
        <dbReference type="EMBL" id="SVB03717.1"/>
    </source>
</evidence>
<sequence>MFWVIMTATLCGIAYGWWQMHDVKKHPEKYNFDYGDDDGFDFFGSS</sequence>
<dbReference type="EMBL" id="UINC01026378">
    <property type="protein sequence ID" value="SVB03717.1"/>
    <property type="molecule type" value="Genomic_DNA"/>
</dbReference>
<feature type="non-terminal residue" evidence="1">
    <location>
        <position position="46"/>
    </location>
</feature>
<name>A0A382ARU8_9ZZZZ</name>
<proteinExistence type="predicted"/>
<reference evidence="1" key="1">
    <citation type="submission" date="2018-05" db="EMBL/GenBank/DDBJ databases">
        <authorList>
            <person name="Lanie J.A."/>
            <person name="Ng W.-L."/>
            <person name="Kazmierczak K.M."/>
            <person name="Andrzejewski T.M."/>
            <person name="Davidsen T.M."/>
            <person name="Wayne K.J."/>
            <person name="Tettelin H."/>
            <person name="Glass J.I."/>
            <person name="Rusch D."/>
            <person name="Podicherti R."/>
            <person name="Tsui H.-C.T."/>
            <person name="Winkler M.E."/>
        </authorList>
    </citation>
    <scope>NUCLEOTIDE SEQUENCE</scope>
</reference>